<keyword evidence="2" id="KW-0732">Signal</keyword>
<dbReference type="Proteomes" id="UP000694621">
    <property type="component" value="Unplaced"/>
</dbReference>
<dbReference type="Pfam" id="PF22749">
    <property type="entry name" value="Arb2"/>
    <property type="match status" value="1"/>
</dbReference>
<protein>
    <recommendedName>
        <fullName evidence="3">Arb2 domain-containing protein</fullName>
    </recommendedName>
</protein>
<dbReference type="PANTHER" id="PTHR21357">
    <property type="entry name" value="FAM172 FAMILY PROTEIN HOMOLOG CG10038"/>
    <property type="match status" value="1"/>
</dbReference>
<dbReference type="SUPFAM" id="SSF53474">
    <property type="entry name" value="alpha/beta-Hydrolases"/>
    <property type="match status" value="1"/>
</dbReference>
<dbReference type="InterPro" id="IPR053858">
    <property type="entry name" value="Arb2_dom"/>
</dbReference>
<feature type="compositionally biased region" description="Basic and acidic residues" evidence="1">
    <location>
        <begin position="221"/>
        <end position="253"/>
    </location>
</feature>
<feature type="signal peptide" evidence="2">
    <location>
        <begin position="1"/>
        <end position="22"/>
    </location>
</feature>
<feature type="region of interest" description="Disordered" evidence="1">
    <location>
        <begin position="207"/>
        <end position="253"/>
    </location>
</feature>
<feature type="chain" id="PRO_5034160454" description="Arb2 domain-containing protein" evidence="2">
    <location>
        <begin position="23"/>
        <end position="412"/>
    </location>
</feature>
<reference evidence="4" key="1">
    <citation type="submission" date="2025-08" db="UniProtKB">
        <authorList>
            <consortium name="Ensembl"/>
        </authorList>
    </citation>
    <scope>IDENTIFICATION</scope>
</reference>
<dbReference type="AlphaFoldDB" id="A0A8B9HS14"/>
<dbReference type="GO" id="GO:0005634">
    <property type="term" value="C:nucleus"/>
    <property type="evidence" value="ECO:0007669"/>
    <property type="project" value="TreeGrafter"/>
</dbReference>
<name>A0A8B9HS14_ASTMX</name>
<feature type="region of interest" description="Disordered" evidence="1">
    <location>
        <begin position="392"/>
        <end position="412"/>
    </location>
</feature>
<evidence type="ECO:0000256" key="2">
    <source>
        <dbReference type="SAM" id="SignalP"/>
    </source>
</evidence>
<evidence type="ECO:0000313" key="4">
    <source>
        <dbReference type="Ensembl" id="ENSAMXP00005017238.1"/>
    </source>
</evidence>
<proteinExistence type="predicted"/>
<dbReference type="GO" id="GO:0031048">
    <property type="term" value="P:regulatory ncRNA-mediated heterochromatin formation"/>
    <property type="evidence" value="ECO:0007669"/>
    <property type="project" value="TreeGrafter"/>
</dbReference>
<dbReference type="GO" id="GO:0035197">
    <property type="term" value="F:siRNA binding"/>
    <property type="evidence" value="ECO:0007669"/>
    <property type="project" value="TreeGrafter"/>
</dbReference>
<evidence type="ECO:0000313" key="5">
    <source>
        <dbReference type="Proteomes" id="UP000694621"/>
    </source>
</evidence>
<organism evidence="4 5">
    <name type="scientific">Astyanax mexicanus</name>
    <name type="common">Blind cave fish</name>
    <name type="synonym">Astyanax fasciatus mexicanus</name>
    <dbReference type="NCBI Taxonomy" id="7994"/>
    <lineage>
        <taxon>Eukaryota</taxon>
        <taxon>Metazoa</taxon>
        <taxon>Chordata</taxon>
        <taxon>Craniata</taxon>
        <taxon>Vertebrata</taxon>
        <taxon>Euteleostomi</taxon>
        <taxon>Actinopterygii</taxon>
        <taxon>Neopterygii</taxon>
        <taxon>Teleostei</taxon>
        <taxon>Ostariophysi</taxon>
        <taxon>Characiformes</taxon>
        <taxon>Characoidei</taxon>
        <taxon>Acestrorhamphidae</taxon>
        <taxon>Acestrorhamphinae</taxon>
        <taxon>Astyanax</taxon>
    </lineage>
</organism>
<dbReference type="PANTHER" id="PTHR21357:SF6">
    <property type="entry name" value="COTRANSCRIPTIONAL REGULATOR FAM172A HOMOLOG"/>
    <property type="match status" value="1"/>
</dbReference>
<evidence type="ECO:0000256" key="1">
    <source>
        <dbReference type="SAM" id="MobiDB-lite"/>
    </source>
</evidence>
<feature type="domain" description="Arb2" evidence="3">
    <location>
        <begin position="54"/>
        <end position="349"/>
    </location>
</feature>
<dbReference type="InterPro" id="IPR029058">
    <property type="entry name" value="AB_hydrolase_fold"/>
</dbReference>
<dbReference type="Ensembl" id="ENSAMXT00005019045.1">
    <property type="protein sequence ID" value="ENSAMXP00005017238.1"/>
    <property type="gene ID" value="ENSAMXG00005008956.1"/>
</dbReference>
<dbReference type="InterPro" id="IPR048263">
    <property type="entry name" value="Arb2"/>
</dbReference>
<sequence>MIVRAGSFRFYLVWITMAQVSAQEEKEKTAALKDLLSRIDLDELMKKDEPALVFPQTLEEFEYAFNEHGQLRHTRTGEPFVFNYKEDLHRWNQKRYEALGEIITQYVYERLEKDCKLRKEMLPVDAEEDEPKSFFYLSEDALTNPDKLLVLIQGGGVVRAGQWARRLIINEDLDSGTQIPFINRAMKEGYGVMVLNPNENFLEVEKAPEAEQSGADSSDEPAEKRERREEREGKKKKEFYEKYRNPQKERETERIPIRENSTPEDHTLHVWDHFIFKSQAKKVFVVAHSYGGLSFVELMIQREDEVKSRLTAVAMTDSVHNVWHQEASRTIQDWLKEKCCNWVSSSEPLDTPLDAMLPDCPRRSAGTERHELTSWKSFQSIFKYFDKHLEEQTKAAEPPTTRSANRVKHEDL</sequence>
<evidence type="ECO:0000259" key="3">
    <source>
        <dbReference type="Pfam" id="PF22749"/>
    </source>
</evidence>
<accession>A0A8B9HS14</accession>